<feature type="compositionally biased region" description="Low complexity" evidence="1">
    <location>
        <begin position="397"/>
        <end position="414"/>
    </location>
</feature>
<evidence type="ECO:0000313" key="2">
    <source>
        <dbReference type="EMBL" id="MBM7055129.1"/>
    </source>
</evidence>
<feature type="compositionally biased region" description="Gly residues" evidence="1">
    <location>
        <begin position="1"/>
        <end position="12"/>
    </location>
</feature>
<name>A0ABS2HVS2_9ACTN</name>
<protein>
    <submittedName>
        <fullName evidence="2">Uncharacterized protein</fullName>
    </submittedName>
</protein>
<accession>A0ABS2HVS2</accession>
<feature type="region of interest" description="Disordered" evidence="1">
    <location>
        <begin position="1"/>
        <end position="353"/>
    </location>
</feature>
<feature type="compositionally biased region" description="Low complexity" evidence="1">
    <location>
        <begin position="156"/>
        <end position="175"/>
    </location>
</feature>
<feature type="compositionally biased region" description="Low complexity" evidence="1">
    <location>
        <begin position="70"/>
        <end position="101"/>
    </location>
</feature>
<evidence type="ECO:0000256" key="1">
    <source>
        <dbReference type="SAM" id="MobiDB-lite"/>
    </source>
</evidence>
<dbReference type="RefSeq" id="WP_205083461.1">
    <property type="nucleotide sequence ID" value="NZ_JAFEUF010000063.1"/>
</dbReference>
<feature type="compositionally biased region" description="Low complexity" evidence="1">
    <location>
        <begin position="296"/>
        <end position="323"/>
    </location>
</feature>
<gene>
    <name evidence="2" type="ORF">JS521_14900</name>
</gene>
<comment type="caution">
    <text evidence="2">The sequence shown here is derived from an EMBL/GenBank/DDBJ whole genome shotgun (WGS) entry which is preliminary data.</text>
</comment>
<organism evidence="2 3">
    <name type="scientific">Streptomyces durocortorensis</name>
    <dbReference type="NCBI Taxonomy" id="2811104"/>
    <lineage>
        <taxon>Bacteria</taxon>
        <taxon>Bacillati</taxon>
        <taxon>Actinomycetota</taxon>
        <taxon>Actinomycetes</taxon>
        <taxon>Kitasatosporales</taxon>
        <taxon>Streptomycetaceae</taxon>
        <taxon>Streptomyces</taxon>
    </lineage>
</organism>
<feature type="compositionally biased region" description="Gly residues" evidence="1">
    <location>
        <begin position="193"/>
        <end position="203"/>
    </location>
</feature>
<dbReference type="Proteomes" id="UP000712045">
    <property type="component" value="Unassembled WGS sequence"/>
</dbReference>
<sequence>MTQSGQGGQGGHGGEHQLPAARPAHEGVVLPADGSAPWTPGEPAGGQGGQDGRQGAPAGGEPWGQTWGSQTAGAAQQDQQAQQGYGYPQAQGQGQASYGDPPAQPLPPAQQTPGPESYQQPGSYQQPQQPGSYQQPEQPGAYQPQYQQPHQHDQQHQYGQQHQSQQPPSSSQPLPYAQPLPPEAGAGAQGAQSGHGGQGGGHGAPVPGGDADATQYIAPVPGGPGPVGPQPGGGDADATQYIPPVPGGAPYGIRPGAPGDRQPPAEFDNLFRNDEPACATQQLPQFDAGQQPPSPYQQQGYQPQQQPQQQPQGGQLPPQAPGGYQSGLQGFQGRAEQDGAVPQQSGEPPRRRSAHVPLIAAVVVGCAVIGLGAGALWSLGGDSEGDDKQPVAAQSSPAEAEPTTKAAPPDPAKPQAEALDKLLADSNNSRSAVISAVEKIKSCKDLDRADADLRGAAQQRRDLVTRLEGLTVDKLPQNAKLTAALNRAWKASAAADDHYATWARQAKKNKSVCKGGQARSTNETAKANQQSGVATQAKREASTLWNAIAGKYSLTKHTPTEL</sequence>
<feature type="compositionally biased region" description="Low complexity" evidence="1">
    <location>
        <begin position="183"/>
        <end position="192"/>
    </location>
</feature>
<dbReference type="EMBL" id="JAFEUF010000063">
    <property type="protein sequence ID" value="MBM7055129.1"/>
    <property type="molecule type" value="Genomic_DNA"/>
</dbReference>
<feature type="region of interest" description="Disordered" evidence="1">
    <location>
        <begin position="511"/>
        <end position="535"/>
    </location>
</feature>
<feature type="compositionally biased region" description="Gly residues" evidence="1">
    <location>
        <begin position="43"/>
        <end position="62"/>
    </location>
</feature>
<feature type="compositionally biased region" description="Polar residues" evidence="1">
    <location>
        <begin position="518"/>
        <end position="534"/>
    </location>
</feature>
<feature type="compositionally biased region" description="Low complexity" evidence="1">
    <location>
        <begin position="204"/>
        <end position="213"/>
    </location>
</feature>
<feature type="region of interest" description="Disordered" evidence="1">
    <location>
        <begin position="382"/>
        <end position="414"/>
    </location>
</feature>
<feature type="compositionally biased region" description="Low complexity" evidence="1">
    <location>
        <begin position="111"/>
        <end position="149"/>
    </location>
</feature>
<reference evidence="2 3" key="1">
    <citation type="submission" date="2021-02" db="EMBL/GenBank/DDBJ databases">
        <title>Genome Streptomyces sp. RHZ10.</title>
        <authorList>
            <person name="Besaury L."/>
        </authorList>
    </citation>
    <scope>NUCLEOTIDE SEQUENCE [LARGE SCALE GENOMIC DNA]</scope>
    <source>
        <strain evidence="2 3">RHZ10</strain>
    </source>
</reference>
<evidence type="ECO:0000313" key="3">
    <source>
        <dbReference type="Proteomes" id="UP000712045"/>
    </source>
</evidence>
<keyword evidence="3" id="KW-1185">Reference proteome</keyword>
<proteinExistence type="predicted"/>